<accession>A0AAW0URW5</accession>
<dbReference type="AlphaFoldDB" id="A0AAW0URW5"/>
<feature type="region of interest" description="Disordered" evidence="1">
    <location>
        <begin position="256"/>
        <end position="376"/>
    </location>
</feature>
<keyword evidence="4" id="KW-1185">Reference proteome</keyword>
<feature type="compositionally biased region" description="Gly residues" evidence="1">
    <location>
        <begin position="30"/>
        <end position="42"/>
    </location>
</feature>
<comment type="caution">
    <text evidence="3">The sequence shown here is derived from an EMBL/GenBank/DDBJ whole genome shotgun (WGS) entry which is preliminary data.</text>
</comment>
<dbReference type="EMBL" id="JARAKH010000007">
    <property type="protein sequence ID" value="KAK8402869.1"/>
    <property type="molecule type" value="Genomic_DNA"/>
</dbReference>
<protein>
    <submittedName>
        <fullName evidence="3">Uncharacterized protein</fullName>
    </submittedName>
</protein>
<evidence type="ECO:0000313" key="4">
    <source>
        <dbReference type="Proteomes" id="UP001487740"/>
    </source>
</evidence>
<sequence>MYLMLLVATSGLVLADVGIGKGGHGGGHGFGGGHGGGHGGGISSSYGAPPPTSYGPPPSPSYGPPPKAPSPSYGPPPTAYGPPPKAPSHSYGPPPINYGHPPQLYYYVSRPNQGKGKGKGKGGFSMSSLFKAGDNAIKGMKGAISKAGDYALKGMKDTLSKAGDYAVKGMKDAFDAGDYAIKGMKAGFDKMNGAIKGGLYDLGSKFSKFTKGGKGGDDEDYYYFYVPAAPTYGHAPSPSYGPPPASYGPPPASYGPPPASYGPPPTNYGPPPTSYGPPPTSYGPPPTSYGPPPKAHHGGGGHGGGGHGGGGLTTYGAPKPDDIVISGTGYGAPPVHTPSSSYGAPSPTGATYGPSHSSGSSIGHHHTKSQPYGNRPIPVPLSVPLVPNKLLIPRPPSTTYTAPRPLPSGHRSGGSGVYVPTSTPDWLSTSFPTPIPCHLTVQPSTHSSDSFEHYGTPCVQHHGGSGLQHTPLTITPYSSTLGPLPIYPPLLPANIYDPPPTPSSYGNVPTFKDTPYSTFENPTRPPFFSYNPPTTVISPSLDSSYPCSLPAAFIRTNLGSPCLQSNPGSVSVLPDNSKESTISDATLLSILTNDLNRSRHDNGGNGSEEHAGTYRDSRQEFLQEVFSSDVKEDQTLGATMGLMSYGASRVSSAMLLTIHLP</sequence>
<organism evidence="3 4">
    <name type="scientific">Scylla paramamosain</name>
    <name type="common">Mud crab</name>
    <dbReference type="NCBI Taxonomy" id="85552"/>
    <lineage>
        <taxon>Eukaryota</taxon>
        <taxon>Metazoa</taxon>
        <taxon>Ecdysozoa</taxon>
        <taxon>Arthropoda</taxon>
        <taxon>Crustacea</taxon>
        <taxon>Multicrustacea</taxon>
        <taxon>Malacostraca</taxon>
        <taxon>Eumalacostraca</taxon>
        <taxon>Eucarida</taxon>
        <taxon>Decapoda</taxon>
        <taxon>Pleocyemata</taxon>
        <taxon>Brachyura</taxon>
        <taxon>Eubrachyura</taxon>
        <taxon>Portunoidea</taxon>
        <taxon>Portunidae</taxon>
        <taxon>Portuninae</taxon>
        <taxon>Scylla</taxon>
    </lineage>
</organism>
<reference evidence="3 4" key="1">
    <citation type="submission" date="2023-03" db="EMBL/GenBank/DDBJ databases">
        <title>High-quality genome of Scylla paramamosain provides insights in environmental adaptation.</title>
        <authorList>
            <person name="Zhang L."/>
        </authorList>
    </citation>
    <scope>NUCLEOTIDE SEQUENCE [LARGE SCALE GENOMIC DNA]</scope>
    <source>
        <strain evidence="3">LZ_2023a</strain>
        <tissue evidence="3">Muscle</tissue>
    </source>
</reference>
<proteinExistence type="predicted"/>
<evidence type="ECO:0000256" key="1">
    <source>
        <dbReference type="SAM" id="MobiDB-lite"/>
    </source>
</evidence>
<keyword evidence="2" id="KW-0732">Signal</keyword>
<feature type="region of interest" description="Disordered" evidence="1">
    <location>
        <begin position="30"/>
        <end position="94"/>
    </location>
</feature>
<feature type="signal peptide" evidence="2">
    <location>
        <begin position="1"/>
        <end position="15"/>
    </location>
</feature>
<feature type="compositionally biased region" description="Pro residues" evidence="1">
    <location>
        <begin position="48"/>
        <end position="94"/>
    </location>
</feature>
<evidence type="ECO:0000256" key="2">
    <source>
        <dbReference type="SAM" id="SignalP"/>
    </source>
</evidence>
<name>A0AAW0URW5_SCYPA</name>
<gene>
    <name evidence="3" type="ORF">O3P69_000871</name>
</gene>
<feature type="compositionally biased region" description="Gly residues" evidence="1">
    <location>
        <begin position="300"/>
        <end position="313"/>
    </location>
</feature>
<feature type="chain" id="PRO_5043810737" evidence="2">
    <location>
        <begin position="16"/>
        <end position="661"/>
    </location>
</feature>
<evidence type="ECO:0000313" key="3">
    <source>
        <dbReference type="EMBL" id="KAK8402869.1"/>
    </source>
</evidence>
<dbReference type="Proteomes" id="UP001487740">
    <property type="component" value="Unassembled WGS sequence"/>
</dbReference>
<feature type="compositionally biased region" description="Pro residues" evidence="1">
    <location>
        <begin position="256"/>
        <end position="293"/>
    </location>
</feature>